<reference evidence="1 2" key="1">
    <citation type="submission" date="2023-11" db="EMBL/GenBank/DDBJ databases">
        <authorList>
            <person name="Cook R."/>
            <person name="Crisci M."/>
            <person name="Pye H."/>
            <person name="Adriaenssens E."/>
            <person name="Santini J."/>
        </authorList>
    </citation>
    <scope>NUCLEOTIDE SEQUENCE [LARGE SCALE GENOMIC DNA]</scope>
    <source>
        <strain evidence="1">Lak_Megaphage_Sonny</strain>
    </source>
</reference>
<evidence type="ECO:0000313" key="1">
    <source>
        <dbReference type="EMBL" id="WQJ53560.1"/>
    </source>
</evidence>
<sequence>MNRDNIIDDKLASLQNKKNDICQEMVSIFSKYITNLMVKSADGKTISLRTINSKDKLLEAFSIVSKEYQTIRDFKTYIDKDEQSEYLIFGYKWEDWLSDFQIVYKKMELTKKLEKINKAICEIEKFYSGERKEENAFNSLLNDIENI</sequence>
<dbReference type="EMBL" id="OR769223">
    <property type="protein sequence ID" value="WQJ53560.1"/>
    <property type="molecule type" value="Genomic_DNA"/>
</dbReference>
<dbReference type="Proteomes" id="UP001358193">
    <property type="component" value="Segment"/>
</dbReference>
<organism evidence="1 2">
    <name type="scientific">phage Lak_Megaphage_Sonny</name>
    <dbReference type="NCBI Taxonomy" id="3109229"/>
    <lineage>
        <taxon>Viruses</taxon>
        <taxon>Duplodnaviria</taxon>
        <taxon>Heunggongvirae</taxon>
        <taxon>Uroviricota</taxon>
        <taxon>Caudoviricetes</taxon>
        <taxon>Caudoviricetes code 15 clade</taxon>
    </lineage>
</organism>
<evidence type="ECO:0000313" key="2">
    <source>
        <dbReference type="Proteomes" id="UP001358193"/>
    </source>
</evidence>
<accession>A0ABZ0Z5V1</accession>
<keyword evidence="2" id="KW-1185">Reference proteome</keyword>
<proteinExistence type="predicted"/>
<protein>
    <submittedName>
        <fullName evidence="1">Uncharacterized protein</fullName>
    </submittedName>
</protein>
<name>A0ABZ0Z5V1_9CAUD</name>